<dbReference type="PIRSF" id="PIRSF000770">
    <property type="entry name" value="RNA_pol_sigma-SigE/K"/>
    <property type="match status" value="1"/>
</dbReference>
<dbReference type="NCBIfam" id="NF005143">
    <property type="entry name" value="PRK06596.1"/>
    <property type="match status" value="1"/>
</dbReference>
<feature type="domain" description="RNA polymerase sigma-70" evidence="10">
    <location>
        <begin position="77"/>
        <end position="90"/>
    </location>
</feature>
<dbReference type="Pfam" id="PF04545">
    <property type="entry name" value="Sigma70_r4"/>
    <property type="match status" value="1"/>
</dbReference>
<comment type="subcellular location">
    <subcellularLocation>
        <location evidence="7">Cytoplasm</location>
    </subcellularLocation>
</comment>
<proteinExistence type="inferred from homology"/>
<dbReference type="PRINTS" id="PR00046">
    <property type="entry name" value="SIGMA70FCT"/>
</dbReference>
<dbReference type="SUPFAM" id="SSF88659">
    <property type="entry name" value="Sigma3 and sigma4 domains of RNA polymerase sigma factors"/>
    <property type="match status" value="1"/>
</dbReference>
<feature type="short sequence motif" description="Interaction with polymerase core subunit RpoC" evidence="7">
    <location>
        <begin position="77"/>
        <end position="80"/>
    </location>
</feature>
<feature type="coiled-coil region" evidence="9">
    <location>
        <begin position="211"/>
        <end position="238"/>
    </location>
</feature>
<dbReference type="PROSITE" id="PS00715">
    <property type="entry name" value="SIGMA70_1"/>
    <property type="match status" value="1"/>
</dbReference>
<comment type="function">
    <text evidence="7">Sigma factors are initiation factors that promote the attachment of RNA polymerase to specific initiation sites and are then released. This sigma factor is involved in regulation of expression of heat shock genes.</text>
</comment>
<evidence type="ECO:0000256" key="9">
    <source>
        <dbReference type="SAM" id="Coils"/>
    </source>
</evidence>
<dbReference type="InterPro" id="IPR009042">
    <property type="entry name" value="RNA_pol_sigma70_r1_2"/>
</dbReference>
<dbReference type="GO" id="GO:0005737">
    <property type="term" value="C:cytoplasm"/>
    <property type="evidence" value="ECO:0007669"/>
    <property type="project" value="UniProtKB-SubCell"/>
</dbReference>
<evidence type="ECO:0000256" key="1">
    <source>
        <dbReference type="ARBA" id="ARBA00022490"/>
    </source>
</evidence>
<dbReference type="NCBIfam" id="TIGR02937">
    <property type="entry name" value="sigma70-ECF"/>
    <property type="match status" value="1"/>
</dbReference>
<gene>
    <name evidence="7 12" type="primary">rpoH</name>
    <name evidence="12" type="ORF">C3731_00825</name>
</gene>
<dbReference type="GO" id="GO:0003677">
    <property type="term" value="F:DNA binding"/>
    <property type="evidence" value="ECO:0007669"/>
    <property type="project" value="UniProtKB-UniRule"/>
</dbReference>
<dbReference type="OrthoDB" id="9809557at2"/>
<keyword evidence="2 7" id="KW-0805">Transcription regulation</keyword>
<dbReference type="NCBIfam" id="TIGR02392">
    <property type="entry name" value="rpoH_proteo"/>
    <property type="match status" value="1"/>
</dbReference>
<dbReference type="PANTHER" id="PTHR30376">
    <property type="entry name" value="SIGMA FACTOR RPOH HEAT SHOCK RELATED"/>
    <property type="match status" value="1"/>
</dbReference>
<dbReference type="InterPro" id="IPR000943">
    <property type="entry name" value="RNA_pol_sigma70"/>
</dbReference>
<feature type="domain" description="RNA polymerase sigma-70" evidence="11">
    <location>
        <begin position="254"/>
        <end position="280"/>
    </location>
</feature>
<evidence type="ECO:0000259" key="10">
    <source>
        <dbReference type="PROSITE" id="PS00715"/>
    </source>
</evidence>
<dbReference type="EMBL" id="PTRC01000003">
    <property type="protein sequence ID" value="PQA75533.1"/>
    <property type="molecule type" value="Genomic_DNA"/>
</dbReference>
<dbReference type="SUPFAM" id="SSF88946">
    <property type="entry name" value="Sigma2 domain of RNA polymerase sigma factors"/>
    <property type="match status" value="1"/>
</dbReference>
<keyword evidence="3 7" id="KW-0346">Stress response</keyword>
<dbReference type="HAMAP" id="MF_00961">
    <property type="entry name" value="Sigma70_RpoH"/>
    <property type="match status" value="1"/>
</dbReference>
<dbReference type="InterPro" id="IPR007627">
    <property type="entry name" value="RNA_pol_sigma70_r2"/>
</dbReference>
<dbReference type="Pfam" id="PF00140">
    <property type="entry name" value="Sigma70_r1_2"/>
    <property type="match status" value="1"/>
</dbReference>
<name>A0A2S7J5N4_9HYPH</name>
<dbReference type="InterPro" id="IPR013324">
    <property type="entry name" value="RNA_pol_sigma_r3/r4-like"/>
</dbReference>
<dbReference type="Gene3D" id="1.20.140.160">
    <property type="match status" value="1"/>
</dbReference>
<dbReference type="Proteomes" id="UP000238493">
    <property type="component" value="Unassembled WGS sequence"/>
</dbReference>
<keyword evidence="6 7" id="KW-0804">Transcription</keyword>
<evidence type="ECO:0000256" key="8">
    <source>
        <dbReference type="NCBIfam" id="TIGR02392"/>
    </source>
</evidence>
<evidence type="ECO:0000256" key="7">
    <source>
        <dbReference type="HAMAP-Rule" id="MF_00961"/>
    </source>
</evidence>
<evidence type="ECO:0000256" key="6">
    <source>
        <dbReference type="ARBA" id="ARBA00023163"/>
    </source>
</evidence>
<protein>
    <recommendedName>
        <fullName evidence="7 8">RNA polymerase sigma factor RpoH</fullName>
    </recommendedName>
    <alternativeName>
        <fullName evidence="7">RNA polymerase sigma-32 factor</fullName>
    </alternativeName>
</protein>
<comment type="similarity">
    <text evidence="7">Belongs to the sigma-70 factor family. RpoH subfamily.</text>
</comment>
<evidence type="ECO:0000313" key="12">
    <source>
        <dbReference type="EMBL" id="PQA75533.1"/>
    </source>
</evidence>
<dbReference type="GO" id="GO:0009408">
    <property type="term" value="P:response to heat"/>
    <property type="evidence" value="ECO:0007669"/>
    <property type="project" value="UniProtKB-UniRule"/>
</dbReference>
<organism evidence="12 13">
    <name type="scientific">Brucella oryzae</name>
    <dbReference type="NCBI Taxonomy" id="335286"/>
    <lineage>
        <taxon>Bacteria</taxon>
        <taxon>Pseudomonadati</taxon>
        <taxon>Pseudomonadota</taxon>
        <taxon>Alphaproteobacteria</taxon>
        <taxon>Hyphomicrobiales</taxon>
        <taxon>Brucellaceae</taxon>
        <taxon>Brucella/Ochrobactrum group</taxon>
        <taxon>Brucella</taxon>
    </lineage>
</organism>
<dbReference type="Gene3D" id="1.20.120.1810">
    <property type="match status" value="1"/>
</dbReference>
<evidence type="ECO:0000256" key="5">
    <source>
        <dbReference type="ARBA" id="ARBA00023125"/>
    </source>
</evidence>
<evidence type="ECO:0000259" key="11">
    <source>
        <dbReference type="PROSITE" id="PS00716"/>
    </source>
</evidence>
<feature type="DNA-binding region" description="H-T-H motif" evidence="7">
    <location>
        <begin position="255"/>
        <end position="274"/>
    </location>
</feature>
<keyword evidence="5 7" id="KW-0238">DNA-binding</keyword>
<dbReference type="InterPro" id="IPR050813">
    <property type="entry name" value="Sigma-70_Factor"/>
</dbReference>
<evidence type="ECO:0000313" key="13">
    <source>
        <dbReference type="Proteomes" id="UP000238493"/>
    </source>
</evidence>
<feature type="region of interest" description="Sigma-70 factor domain-2" evidence="7">
    <location>
        <begin position="53"/>
        <end position="122"/>
    </location>
</feature>
<evidence type="ECO:0000256" key="4">
    <source>
        <dbReference type="ARBA" id="ARBA00023082"/>
    </source>
</evidence>
<dbReference type="InterPro" id="IPR012759">
    <property type="entry name" value="RNA_pol_sigma_RpoH_proteobac"/>
</dbReference>
<accession>A0A2S7J5N4</accession>
<dbReference type="InterPro" id="IPR013325">
    <property type="entry name" value="RNA_pol_sigma_r2"/>
</dbReference>
<comment type="subunit">
    <text evidence="7">Interacts with the RNA polymerase core enzyme.</text>
</comment>
<keyword evidence="4 7" id="KW-0731">Sigma factor</keyword>
<dbReference type="PROSITE" id="PS00716">
    <property type="entry name" value="SIGMA70_2"/>
    <property type="match status" value="1"/>
</dbReference>
<dbReference type="GO" id="GO:0006352">
    <property type="term" value="P:DNA-templated transcription initiation"/>
    <property type="evidence" value="ECO:0007669"/>
    <property type="project" value="UniProtKB-UniRule"/>
</dbReference>
<dbReference type="GO" id="GO:0016987">
    <property type="term" value="F:sigma factor activity"/>
    <property type="evidence" value="ECO:0007669"/>
    <property type="project" value="UniProtKB-UniRule"/>
</dbReference>
<dbReference type="AlphaFoldDB" id="A0A2S7J5N4"/>
<keyword evidence="9" id="KW-0175">Coiled coil</keyword>
<evidence type="ECO:0000256" key="2">
    <source>
        <dbReference type="ARBA" id="ARBA00023015"/>
    </source>
</evidence>
<dbReference type="PANTHER" id="PTHR30376:SF3">
    <property type="entry name" value="RNA POLYMERASE SIGMA FACTOR RPOH"/>
    <property type="match status" value="1"/>
</dbReference>
<dbReference type="InterPro" id="IPR007630">
    <property type="entry name" value="RNA_pol_sigma70_r4"/>
</dbReference>
<comment type="caution">
    <text evidence="12">The sequence shown here is derived from an EMBL/GenBank/DDBJ whole genome shotgun (WGS) entry which is preliminary data.</text>
</comment>
<dbReference type="InterPro" id="IPR014284">
    <property type="entry name" value="RNA_pol_sigma-70_dom"/>
</dbReference>
<keyword evidence="1 7" id="KW-0963">Cytoplasm</keyword>
<evidence type="ECO:0000256" key="3">
    <source>
        <dbReference type="ARBA" id="ARBA00023016"/>
    </source>
</evidence>
<reference evidence="12 13" key="1">
    <citation type="submission" date="2018-02" db="EMBL/GenBank/DDBJ databases">
        <title>Draft genome sequence of Ochrobactrum oryzae found in Brazil.</title>
        <authorList>
            <person name="Cerdeira L."/>
            <person name="Andrade F."/>
            <person name="Zacariotto T."/>
            <person name="Barbosa B."/>
            <person name="Santos S."/>
            <person name="Cassetari V."/>
            <person name="Lincopan N."/>
        </authorList>
    </citation>
    <scope>NUCLEOTIDE SEQUENCE [LARGE SCALE GENOMIC DNA]</scope>
    <source>
        <strain evidence="12 13">OA447</strain>
    </source>
</reference>
<dbReference type="CDD" id="cd06171">
    <property type="entry name" value="Sigma70_r4"/>
    <property type="match status" value="1"/>
</dbReference>
<comment type="caution">
    <text evidence="7">Lacks conserved residue(s) required for the propagation of feature annotation.</text>
</comment>
<keyword evidence="13" id="KW-1185">Reference proteome</keyword>
<sequence>MAQMNLPSITSGDGGLTRYLEEIRRFPMLEPQEEYMLAKRYHEHTDPKAAHKLVTSHLRLVAKIAMGYRGYGLPIGEVISEGNVGLMQAVKRFEPERGFRLATYAMWWIKASIQEYILRSWSLVKMGTTANQKRLFFNLRKMKSKIQALDDGDLNPDQVKQIATKLNVSEDEVVSMNRRLSGDASLNAPLRASEGESGEWQDWLVDDSNSQEQVLIEQDELENRRSMLEQAMDTLNDRERRIFEARRLSEDPMTLEDLSGEFGISRERVRQIEVRAFEKVQAAVKAAAHKQQKALNPIEEAHA</sequence>
<dbReference type="Pfam" id="PF04542">
    <property type="entry name" value="Sigma70_r2"/>
    <property type="match status" value="1"/>
</dbReference>
<dbReference type="RefSeq" id="WP_104753878.1">
    <property type="nucleotide sequence ID" value="NZ_JBHEEO010000011.1"/>
</dbReference>